<proteinExistence type="inferred from homology"/>
<gene>
    <name evidence="5" type="ORF">L203_102253</name>
</gene>
<evidence type="ECO:0000313" key="5">
    <source>
        <dbReference type="EMBL" id="WVN87077.1"/>
    </source>
</evidence>
<keyword evidence="3" id="KW-0813">Transport</keyword>
<protein>
    <recommendedName>
        <fullName evidence="7">Nuclear pore complex protein Nup205</fullName>
    </recommendedName>
</protein>
<reference evidence="5" key="2">
    <citation type="journal article" date="2022" name="Elife">
        <title>Obligate sexual reproduction of a homothallic fungus closely related to the Cryptococcus pathogenic species complex.</title>
        <authorList>
            <person name="Passer A.R."/>
            <person name="Clancey S.A."/>
            <person name="Shea T."/>
            <person name="David-Palma M."/>
            <person name="Averette A.F."/>
            <person name="Boekhout T."/>
            <person name="Porcel B.M."/>
            <person name="Nowrousian M."/>
            <person name="Cuomo C.A."/>
            <person name="Sun S."/>
            <person name="Heitman J."/>
            <person name="Coelho M.A."/>
        </authorList>
    </citation>
    <scope>NUCLEOTIDE SEQUENCE</scope>
    <source>
        <strain evidence="5">CBS 7841</strain>
    </source>
</reference>
<dbReference type="KEGG" id="cdep:91086465"/>
<evidence type="ECO:0000256" key="4">
    <source>
        <dbReference type="ARBA" id="ARBA00023242"/>
    </source>
</evidence>
<comment type="subcellular location">
    <subcellularLocation>
        <location evidence="1">Nucleus</location>
    </subcellularLocation>
</comment>
<dbReference type="GO" id="GO:0006999">
    <property type="term" value="P:nuclear pore organization"/>
    <property type="evidence" value="ECO:0007669"/>
    <property type="project" value="TreeGrafter"/>
</dbReference>
<dbReference type="EMBL" id="CP143785">
    <property type="protein sequence ID" value="WVN87077.1"/>
    <property type="molecule type" value="Genomic_DNA"/>
</dbReference>
<reference evidence="5" key="1">
    <citation type="submission" date="2016-06" db="EMBL/GenBank/DDBJ databases">
        <authorList>
            <person name="Cuomo C."/>
            <person name="Litvintseva A."/>
            <person name="Heitman J."/>
            <person name="Chen Y."/>
            <person name="Sun S."/>
            <person name="Springer D."/>
            <person name="Dromer F."/>
            <person name="Young S."/>
            <person name="Zeng Q."/>
            <person name="Chapman S."/>
            <person name="Gujja S."/>
            <person name="Saif S."/>
            <person name="Birren B."/>
        </authorList>
    </citation>
    <scope>NUCLEOTIDE SEQUENCE</scope>
    <source>
        <strain evidence="5">CBS 7841</strain>
    </source>
</reference>
<organism evidence="5 6">
    <name type="scientific">Cryptococcus depauperatus CBS 7841</name>
    <dbReference type="NCBI Taxonomy" id="1295531"/>
    <lineage>
        <taxon>Eukaryota</taxon>
        <taxon>Fungi</taxon>
        <taxon>Dikarya</taxon>
        <taxon>Basidiomycota</taxon>
        <taxon>Agaricomycotina</taxon>
        <taxon>Tremellomycetes</taxon>
        <taxon>Tremellales</taxon>
        <taxon>Cryptococcaceae</taxon>
        <taxon>Cryptococcus</taxon>
    </lineage>
</organism>
<accession>A0AAJ8M0Z7</accession>
<dbReference type="GO" id="GO:0017056">
    <property type="term" value="F:structural constituent of nuclear pore"/>
    <property type="evidence" value="ECO:0007669"/>
    <property type="project" value="TreeGrafter"/>
</dbReference>
<keyword evidence="4" id="KW-0539">Nucleus</keyword>
<reference evidence="5" key="3">
    <citation type="submission" date="2024-01" db="EMBL/GenBank/DDBJ databases">
        <authorList>
            <person name="Coelho M.A."/>
            <person name="David-Palma M."/>
            <person name="Shea T."/>
            <person name="Sun S."/>
            <person name="Cuomo C.A."/>
            <person name="Heitman J."/>
        </authorList>
    </citation>
    <scope>NUCLEOTIDE SEQUENCE</scope>
    <source>
        <strain evidence="5">CBS 7841</strain>
    </source>
</reference>
<dbReference type="PANTHER" id="PTHR31344:SF0">
    <property type="entry name" value="NUCLEAR PORE COMPLEX PROTEIN NUP205"/>
    <property type="match status" value="1"/>
</dbReference>
<name>A0AAJ8M0Z7_9TREE</name>
<evidence type="ECO:0000313" key="6">
    <source>
        <dbReference type="Proteomes" id="UP000094043"/>
    </source>
</evidence>
<dbReference type="GeneID" id="91086465"/>
<evidence type="ECO:0000256" key="2">
    <source>
        <dbReference type="ARBA" id="ARBA00005892"/>
    </source>
</evidence>
<dbReference type="InterPro" id="IPR021827">
    <property type="entry name" value="Nup186/Nup192/Nup205"/>
</dbReference>
<dbReference type="PANTHER" id="PTHR31344">
    <property type="entry name" value="NUCLEAR PORE COMPLEX PROTEIN NUP205"/>
    <property type="match status" value="1"/>
</dbReference>
<evidence type="ECO:0000256" key="1">
    <source>
        <dbReference type="ARBA" id="ARBA00004123"/>
    </source>
</evidence>
<dbReference type="Proteomes" id="UP000094043">
    <property type="component" value="Chromosome 2"/>
</dbReference>
<evidence type="ECO:0008006" key="7">
    <source>
        <dbReference type="Google" id="ProtNLM"/>
    </source>
</evidence>
<dbReference type="RefSeq" id="XP_066067777.1">
    <property type="nucleotide sequence ID" value="XM_066211680.1"/>
</dbReference>
<keyword evidence="6" id="KW-1185">Reference proteome</keyword>
<sequence length="1951" mass="216813">MSNLPIADWNFNQFADLQYLLTRVLTQPTTTSLRKLYQQLEETKPWLLNLTLLPAPNEKDKQEIEKNPIELPNGTSIHIKGDLLDATNAVSSTLNLSQFLSAILALQSESQRAQYPSRSIPEISVYLLYRWQIDLLDFLHEIIRVTLISGEELGQHFEPLRVFVDDLLNCKVSIGLGKGDGTLIDQILSQLSHLSTQTETLMSSQCNGHEAYELLTFQLTALRTSQNKIASILCLVAEGGRLGRGQVIRTLKWLKGLNATKGQDGVVGLVMSGMMAAWKPLETIDASDPRYDIAEDWCHDIKFLKIASSLVLQDPWPSINLFQPLKLAWSAFYQSLLRHDPSVVQTGIDIHEIEGWLLDSINSGALHYLHDLVSSIRRERNWEEEDRETQLEEVGEVVKLATATNPQNDSFFFNQIRDLLCFLASKKQFLRNLRNKEEDSLTASRRASSLPQAQNQNYQAYLRLVGTVYKSLPEDEGLELWENSSFTSTVLDTRGGFPGRAFWSMLSAISRGPECSKLCYEKMKETRLPWTSLFKFYQHYIEIMPRLYESGPITSGRTPSMEPMPIDEVEVCIGWTNVLKTVVEGSEIARLGLAGSAGGAKGGALTTLWEFVNCDNVPLRLKASILNVITAFIQGPATSGLVDDDLLNQAVSAFEKITFRDPGTDCRYILESQRVIPPLGWLVKMSYIEDETGEYLLSRSYVEFLTALLPSISSDKSSGGRSLKLVNALRRGTFHILDGIIPSLKTRRYAVPNERWSVLATIITFFEKALLSFNIAELLSPVSPTLILQSKGKARTLIQVALELVEEPGFLVMLRILSDESIFGLLAEVLDNASSLGETRSKVAEDVLRGILRTFQRIHSIQLVFADVLLLALSDSSRNTIFSFRTPYGLQPLDNHLLRHLSNVNTIALLVGDSDAAVSYLAVKLVAALAQSPIFNRADVFKGVYNGAVNRLAGVLDASDDSIRISQGFSRRLDIEGNEVENFEKAEEVALQGNIDTIKDDLPMIIRSVILDILVDGTGPEVTTPNIAHFLLGYNFRHRDFVLQENDSCLHVVLKQMLEGADLSGPTNDGILEIHPQLGAKSAELMYQLFSHPLTGQTTLAFAMSVTGYSARQLASLQRRCPQWHPSTGLAITNFDEIPTTAEVLVAFLEFQRWIVSSSALEIFSYDGHGASASRIAQILFHGRAEEDEIEEELVHIPPLLVDLLMSVDIQWVEPPPESRQLEFYASFEFDAYKSPDIDWWDLTSLSAGLKTFRKSLERQGAITAASADAIEKEAEFILQKLGGKNRDTDVAIAKGNFLAAWNELLRVGLTMLFRHITEDEREVVLLDLLNALLARLDGDPAPGVMDIVCEAVLVTMTSLVNELREWEGVNLPMSQLSQVLEKIIDGATKPGSTETARGNLYAAVTQYLQLIVPVNIADDKSAVATSLNDITTPTLQRVTLNVISSKKDRLLTALCRDAMDDRDVWKTECFALLGGIVGLCQGDRDRHILNGLVTSGYLPLFVRSVKEKELALLECLSSEAENLHAYWVFEAKMAFLISLASSRKGSEDLLNCGLFEILATCGFINVQLNEEVVDEAVISEFWTRQHRVTICSLQLLARVLSNLHKGQRSGADHALSFFNAHRQAILAILSEGQQNFTPTTLEEIKLVVSIFAMIIHKVASEDLQSVTSFGAFHLAVLSVAAQSFDKSLWSESAEEDVRIEHAMLLLNQSLLTYLAAATKSLKASSGNPVFITGVQRSQANSVRYIASAPTLQMSVNYLADLVGNVEQISTIWESYLERQQDGGDLDAEELQRLDIAFTNDVPLTDDLIMNAFISKSQALFIMIETLLLLIWRHLLFYAGDVRSNLAYPQPVDLSNSLSLSMKGVDSSRLGNGKYDMEASKSGTGLLKVLERVATSLRSTLGILDDMETNLELQKMLLAFKGDAYYGMLLRRLKELIGGLVGENEFDEGNP</sequence>
<dbReference type="Pfam" id="PF11894">
    <property type="entry name" value="Nup192"/>
    <property type="match status" value="1"/>
</dbReference>
<dbReference type="GO" id="GO:0044611">
    <property type="term" value="C:nuclear pore inner ring"/>
    <property type="evidence" value="ECO:0007669"/>
    <property type="project" value="TreeGrafter"/>
</dbReference>
<evidence type="ECO:0000256" key="3">
    <source>
        <dbReference type="ARBA" id="ARBA00022448"/>
    </source>
</evidence>
<comment type="similarity">
    <text evidence="2">Belongs to the NUP186/NUP192/NUP205 family.</text>
</comment>